<reference evidence="2 3" key="1">
    <citation type="submission" date="2024-04" db="EMBL/GenBank/DDBJ databases">
        <title>Tritrichomonas musculus Genome.</title>
        <authorList>
            <person name="Alves-Ferreira E."/>
            <person name="Grigg M."/>
            <person name="Lorenzi H."/>
            <person name="Galac M."/>
        </authorList>
    </citation>
    <scope>NUCLEOTIDE SEQUENCE [LARGE SCALE GENOMIC DNA]</scope>
    <source>
        <strain evidence="2 3">EAF2021</strain>
    </source>
</reference>
<feature type="coiled-coil region" evidence="1">
    <location>
        <begin position="92"/>
        <end position="151"/>
    </location>
</feature>
<protein>
    <submittedName>
        <fullName evidence="2">Uncharacterized protein</fullName>
    </submittedName>
</protein>
<evidence type="ECO:0000313" key="2">
    <source>
        <dbReference type="EMBL" id="KAK8887378.1"/>
    </source>
</evidence>
<dbReference type="Gene3D" id="1.10.287.1490">
    <property type="match status" value="1"/>
</dbReference>
<keyword evidence="1" id="KW-0175">Coiled coil</keyword>
<feature type="coiled-coil region" evidence="1">
    <location>
        <begin position="318"/>
        <end position="424"/>
    </location>
</feature>
<sequence>MDEYDPNEDLLEKLMNAESFNDIGMSQKKILGRFKKVIKDLLFYKDQVIALRLQLQLAKESHKLLKKEFGILKIEPETFATNNKLSCYECKNQQLNNLTEQKIDQIKFLEKRILYLEEENLNLKSQIKVQESQAKEQCMQLKNQIEKRNKTSSNTKKEQKKDTRVRIRVDKSVQLIHGLNTKDLNFEAQQRVRARFCRIISEKSNQVNHSIANLYFVLTGNQNNQMRPLILSMVFIVRWRNIKIKKIPFDQNSLMVFTSNQHTPFGLRVDTILKTFKSLTSELANTKEKLIQNLHTTQKVSHNLNEVSSELNMNKDKYKVFQDQIKFYKSKIANMNEEVSSMVSPDKFKEVLQKNSDLEIQIDRLNQKIEELEEKINEKNNEVNEYRNKYQKAEFLREIDLSQKDDDKKQIDQQKMEINALNVRLKNRSKDLLSYERMSSNINKTFFIRQNPIYANHYDTLEPDFTKENINPKFLPNANV</sequence>
<keyword evidence="3" id="KW-1185">Reference proteome</keyword>
<evidence type="ECO:0000313" key="3">
    <source>
        <dbReference type="Proteomes" id="UP001470230"/>
    </source>
</evidence>
<name>A0ABR2K8C2_9EUKA</name>
<accession>A0ABR2K8C2</accession>
<dbReference type="Proteomes" id="UP001470230">
    <property type="component" value="Unassembled WGS sequence"/>
</dbReference>
<evidence type="ECO:0000256" key="1">
    <source>
        <dbReference type="SAM" id="Coils"/>
    </source>
</evidence>
<dbReference type="EMBL" id="JAPFFF010000006">
    <property type="protein sequence ID" value="KAK8887378.1"/>
    <property type="molecule type" value="Genomic_DNA"/>
</dbReference>
<gene>
    <name evidence="2" type="ORF">M9Y10_038418</name>
</gene>
<organism evidence="2 3">
    <name type="scientific">Tritrichomonas musculus</name>
    <dbReference type="NCBI Taxonomy" id="1915356"/>
    <lineage>
        <taxon>Eukaryota</taxon>
        <taxon>Metamonada</taxon>
        <taxon>Parabasalia</taxon>
        <taxon>Tritrichomonadida</taxon>
        <taxon>Tritrichomonadidae</taxon>
        <taxon>Tritrichomonas</taxon>
    </lineage>
</organism>
<proteinExistence type="predicted"/>
<comment type="caution">
    <text evidence="2">The sequence shown here is derived from an EMBL/GenBank/DDBJ whole genome shotgun (WGS) entry which is preliminary data.</text>
</comment>